<evidence type="ECO:0000313" key="2">
    <source>
        <dbReference type="EMBL" id="OCL25831.1"/>
    </source>
</evidence>
<organism evidence="2 3">
    <name type="scientific">Orenia metallireducens</name>
    <dbReference type="NCBI Taxonomy" id="1413210"/>
    <lineage>
        <taxon>Bacteria</taxon>
        <taxon>Bacillati</taxon>
        <taxon>Bacillota</taxon>
        <taxon>Clostridia</taxon>
        <taxon>Halanaerobiales</taxon>
        <taxon>Halobacteroidaceae</taxon>
        <taxon>Orenia</taxon>
    </lineage>
</organism>
<reference evidence="2 3" key="2">
    <citation type="submission" date="2016-08" db="EMBL/GenBank/DDBJ databases">
        <title>Orenia metallireducens sp. nov. strain Z6, a Novel Metal-reducing Firmicute from the Deep Subsurface.</title>
        <authorList>
            <person name="Maxim B.I."/>
            <person name="Kenneth K."/>
            <person name="Flynn T.M."/>
            <person name="Oloughlin E.J."/>
            <person name="Locke R.A."/>
            <person name="Weber J.R."/>
            <person name="Egan S.M."/>
            <person name="Mackie R.I."/>
            <person name="Cann I.K."/>
        </authorList>
    </citation>
    <scope>NUCLEOTIDE SEQUENCE [LARGE SCALE GENOMIC DNA]</scope>
    <source>
        <strain evidence="2 3">Z6</strain>
    </source>
</reference>
<reference evidence="3" key="1">
    <citation type="submission" date="2016-07" db="EMBL/GenBank/DDBJ databases">
        <authorList>
            <person name="Florea S."/>
            <person name="Webb J.S."/>
            <person name="Jaromczyk J."/>
            <person name="Schardl C.L."/>
        </authorList>
    </citation>
    <scope>NUCLEOTIDE SEQUENCE [LARGE SCALE GENOMIC DNA]</scope>
    <source>
        <strain evidence="3">Z6</strain>
    </source>
</reference>
<dbReference type="InterPro" id="IPR010766">
    <property type="entry name" value="DRTGG"/>
</dbReference>
<dbReference type="OrthoDB" id="9800356at2"/>
<dbReference type="GO" id="GO:0016301">
    <property type="term" value="F:kinase activity"/>
    <property type="evidence" value="ECO:0007669"/>
    <property type="project" value="UniProtKB-KW"/>
</dbReference>
<proteinExistence type="predicted"/>
<keyword evidence="3" id="KW-1185">Reference proteome</keyword>
<evidence type="ECO:0000313" key="3">
    <source>
        <dbReference type="Proteomes" id="UP000093514"/>
    </source>
</evidence>
<name>A0A1C0A6S3_9FIRM</name>
<feature type="domain" description="DRTGG" evidence="1">
    <location>
        <begin position="6"/>
        <end position="106"/>
    </location>
</feature>
<dbReference type="EMBL" id="LWDV01000010">
    <property type="protein sequence ID" value="OCL25831.1"/>
    <property type="molecule type" value="Genomic_DNA"/>
</dbReference>
<dbReference type="SUPFAM" id="SSF75138">
    <property type="entry name" value="HprK N-terminal domain-like"/>
    <property type="match status" value="1"/>
</dbReference>
<dbReference type="Gene3D" id="3.40.1390.20">
    <property type="entry name" value="HprK N-terminal domain-like"/>
    <property type="match status" value="1"/>
</dbReference>
<keyword evidence="2" id="KW-0418">Kinase</keyword>
<evidence type="ECO:0000259" key="1">
    <source>
        <dbReference type="Pfam" id="PF07085"/>
    </source>
</evidence>
<keyword evidence="2" id="KW-0808">Transferase</keyword>
<sequence>MKIKELVDRLNLEVVVEGNLEVEVTGGYASDLLSNVMARSSAGDLWLTIQGHQNIVAIAQLIELSGILVTENFSIDDDTVKKAKELGINILRSKLDTYELAGRLYQLGIE</sequence>
<dbReference type="Pfam" id="PF07085">
    <property type="entry name" value="DRTGG"/>
    <property type="match status" value="1"/>
</dbReference>
<protein>
    <submittedName>
        <fullName evidence="2">Serine kinase</fullName>
    </submittedName>
</protein>
<comment type="caution">
    <text evidence="2">The sequence shown here is derived from an EMBL/GenBank/DDBJ whole genome shotgun (WGS) entry which is preliminary data.</text>
</comment>
<gene>
    <name evidence="2" type="ORF">U472_13065</name>
</gene>
<dbReference type="InterPro" id="IPR028979">
    <property type="entry name" value="Ser_kin/Pase_Hpr-like_N_sf"/>
</dbReference>
<dbReference type="Proteomes" id="UP000093514">
    <property type="component" value="Unassembled WGS sequence"/>
</dbReference>
<accession>A0A1C0A6S3</accession>
<dbReference type="AlphaFoldDB" id="A0A1C0A6S3"/>